<dbReference type="EMBL" id="BAABFT010000012">
    <property type="protein sequence ID" value="GAA4332579.1"/>
    <property type="molecule type" value="Genomic_DNA"/>
</dbReference>
<keyword evidence="3" id="KW-1185">Reference proteome</keyword>
<organism evidence="2 3">
    <name type="scientific">Mucilaginibacter gynuensis</name>
    <dbReference type="NCBI Taxonomy" id="1302236"/>
    <lineage>
        <taxon>Bacteria</taxon>
        <taxon>Pseudomonadati</taxon>
        <taxon>Bacteroidota</taxon>
        <taxon>Sphingobacteriia</taxon>
        <taxon>Sphingobacteriales</taxon>
        <taxon>Sphingobacteriaceae</taxon>
        <taxon>Mucilaginibacter</taxon>
    </lineage>
</organism>
<sequence length="184" mass="21097">MFSTIKKAIAASVLLLSLSSITFAQGYRILTAADFQGTPKITNYGAVAYTNCSISYNYQVRRLNGVFKLNFNVQMVMNKGLSWLNRSKVTNDILPEVLKHEQGHYIIAYLQQQEVLRTFSQTRFGRDYSIVVANIFNRIDAKYHQLNLDYEADTNHMQNRVQQVSWDKYFAKCLDNMPVVGAGY</sequence>
<evidence type="ECO:0008006" key="4">
    <source>
        <dbReference type="Google" id="ProtNLM"/>
    </source>
</evidence>
<feature type="chain" id="PRO_5046296776" description="DUF922 domain-containing protein" evidence="1">
    <location>
        <begin position="25"/>
        <end position="184"/>
    </location>
</feature>
<dbReference type="InterPro" id="IPR010321">
    <property type="entry name" value="DUF922"/>
</dbReference>
<feature type="signal peptide" evidence="1">
    <location>
        <begin position="1"/>
        <end position="24"/>
    </location>
</feature>
<proteinExistence type="predicted"/>
<evidence type="ECO:0000313" key="3">
    <source>
        <dbReference type="Proteomes" id="UP001500582"/>
    </source>
</evidence>
<dbReference type="Pfam" id="PF06037">
    <property type="entry name" value="DUF922"/>
    <property type="match status" value="1"/>
</dbReference>
<accession>A0ABP8H1B3</accession>
<gene>
    <name evidence="2" type="ORF">GCM10023149_38920</name>
</gene>
<dbReference type="RefSeq" id="WP_345212841.1">
    <property type="nucleotide sequence ID" value="NZ_BAABFT010000012.1"/>
</dbReference>
<reference evidence="3" key="1">
    <citation type="journal article" date="2019" name="Int. J. Syst. Evol. Microbiol.">
        <title>The Global Catalogue of Microorganisms (GCM) 10K type strain sequencing project: providing services to taxonomists for standard genome sequencing and annotation.</title>
        <authorList>
            <consortium name="The Broad Institute Genomics Platform"/>
            <consortium name="The Broad Institute Genome Sequencing Center for Infectious Disease"/>
            <person name="Wu L."/>
            <person name="Ma J."/>
        </authorList>
    </citation>
    <scope>NUCLEOTIDE SEQUENCE [LARGE SCALE GENOMIC DNA]</scope>
    <source>
        <strain evidence="3">JCM 17705</strain>
    </source>
</reference>
<protein>
    <recommendedName>
        <fullName evidence="4">DUF922 domain-containing protein</fullName>
    </recommendedName>
</protein>
<evidence type="ECO:0000256" key="1">
    <source>
        <dbReference type="SAM" id="SignalP"/>
    </source>
</evidence>
<name>A0ABP8H1B3_9SPHI</name>
<comment type="caution">
    <text evidence="2">The sequence shown here is derived from an EMBL/GenBank/DDBJ whole genome shotgun (WGS) entry which is preliminary data.</text>
</comment>
<dbReference type="Proteomes" id="UP001500582">
    <property type="component" value="Unassembled WGS sequence"/>
</dbReference>
<evidence type="ECO:0000313" key="2">
    <source>
        <dbReference type="EMBL" id="GAA4332579.1"/>
    </source>
</evidence>
<keyword evidence="1" id="KW-0732">Signal</keyword>